<dbReference type="InterPro" id="IPR000768">
    <property type="entry name" value="ART"/>
</dbReference>
<proteinExistence type="inferred from homology"/>
<dbReference type="SUPFAM" id="SSF48452">
    <property type="entry name" value="TPR-like"/>
    <property type="match status" value="1"/>
</dbReference>
<evidence type="ECO:0000256" key="5">
    <source>
        <dbReference type="ARBA" id="ARBA00022737"/>
    </source>
</evidence>
<keyword evidence="4" id="KW-0548">Nucleotidyltransferase</keyword>
<evidence type="ECO:0000256" key="6">
    <source>
        <dbReference type="ARBA" id="ARBA00022803"/>
    </source>
</evidence>
<keyword evidence="8" id="KW-0520">NAD</keyword>
<dbReference type="SUPFAM" id="SSF56399">
    <property type="entry name" value="ADP-ribosylation"/>
    <property type="match status" value="1"/>
</dbReference>
<dbReference type="PANTHER" id="PTHR45641">
    <property type="entry name" value="TETRATRICOPEPTIDE REPEAT PROTEIN (AFU_ORTHOLOGUE AFUA_6G03870)"/>
    <property type="match status" value="1"/>
</dbReference>
<dbReference type="GO" id="GO:0106274">
    <property type="term" value="F:NAD+-protein-arginine ADP-ribosyltransferase activity"/>
    <property type="evidence" value="ECO:0007669"/>
    <property type="project" value="UniProtKB-EC"/>
</dbReference>
<dbReference type="SMART" id="SM00028">
    <property type="entry name" value="TPR"/>
    <property type="match status" value="4"/>
</dbReference>
<dbReference type="Gene3D" id="3.90.176.10">
    <property type="entry name" value="Toxin ADP-ribosyltransferase, Chain A, domain 1"/>
    <property type="match status" value="1"/>
</dbReference>
<comment type="catalytic activity">
    <reaction evidence="7 8">
        <text>L-arginyl-[protein] + NAD(+) = N(omega)-(ADP-D-ribosyl)-L-arginyl-[protein] + nicotinamide + H(+)</text>
        <dbReference type="Rhea" id="RHEA:19149"/>
        <dbReference type="Rhea" id="RHEA-COMP:10532"/>
        <dbReference type="Rhea" id="RHEA-COMP:15087"/>
        <dbReference type="ChEBI" id="CHEBI:15378"/>
        <dbReference type="ChEBI" id="CHEBI:17154"/>
        <dbReference type="ChEBI" id="CHEBI:29965"/>
        <dbReference type="ChEBI" id="CHEBI:57540"/>
        <dbReference type="ChEBI" id="CHEBI:142554"/>
        <dbReference type="EC" id="2.4.2.31"/>
    </reaction>
</comment>
<evidence type="ECO:0000313" key="11">
    <source>
        <dbReference type="Proteomes" id="UP000663865"/>
    </source>
</evidence>
<dbReference type="Proteomes" id="UP000663865">
    <property type="component" value="Unassembled WGS sequence"/>
</dbReference>
<dbReference type="PANTHER" id="PTHR45641:SF19">
    <property type="entry name" value="NEPHROCYSTIN-3"/>
    <property type="match status" value="1"/>
</dbReference>
<dbReference type="Gene3D" id="1.25.40.10">
    <property type="entry name" value="Tetratricopeptide repeat domain"/>
    <property type="match status" value="2"/>
</dbReference>
<keyword evidence="2 8" id="KW-0328">Glycosyltransferase</keyword>
<dbReference type="GO" id="GO:0016779">
    <property type="term" value="F:nucleotidyltransferase activity"/>
    <property type="evidence" value="ECO:0007669"/>
    <property type="project" value="UniProtKB-KW"/>
</dbReference>
<reference evidence="9" key="1">
    <citation type="submission" date="2021-02" db="EMBL/GenBank/DDBJ databases">
        <authorList>
            <person name="Nowell W R."/>
        </authorList>
    </citation>
    <scope>NUCLEOTIDE SEQUENCE</scope>
</reference>
<accession>A0A818W2B3</accession>
<dbReference type="PROSITE" id="PS51996">
    <property type="entry name" value="TR_MART"/>
    <property type="match status" value="1"/>
</dbReference>
<keyword evidence="5" id="KW-0677">Repeat</keyword>
<keyword evidence="3 8" id="KW-0808">Transferase</keyword>
<organism evidence="9 11">
    <name type="scientific">Rotaria socialis</name>
    <dbReference type="NCBI Taxonomy" id="392032"/>
    <lineage>
        <taxon>Eukaryota</taxon>
        <taxon>Metazoa</taxon>
        <taxon>Spiralia</taxon>
        <taxon>Gnathifera</taxon>
        <taxon>Rotifera</taxon>
        <taxon>Eurotatoria</taxon>
        <taxon>Bdelloidea</taxon>
        <taxon>Philodinida</taxon>
        <taxon>Philodinidae</taxon>
        <taxon>Rotaria</taxon>
    </lineage>
</organism>
<dbReference type="Pfam" id="PF13424">
    <property type="entry name" value="TPR_12"/>
    <property type="match status" value="2"/>
</dbReference>
<protein>
    <recommendedName>
        <fullName evidence="8">NAD(P)(+)--arginine ADP-ribosyltransferase</fullName>
        <ecNumber evidence="8">2.4.2.31</ecNumber>
    </recommendedName>
    <alternativeName>
        <fullName evidence="8">Mono(ADP-ribosyl)transferase</fullName>
    </alternativeName>
</protein>
<evidence type="ECO:0000313" key="9">
    <source>
        <dbReference type="EMBL" id="CAF3719472.1"/>
    </source>
</evidence>
<evidence type="ECO:0000313" key="10">
    <source>
        <dbReference type="EMBL" id="CAF4482470.1"/>
    </source>
</evidence>
<name>A0A818W2B3_9BILA</name>
<dbReference type="EMBL" id="CAJNYV010005039">
    <property type="protein sequence ID" value="CAF3719472.1"/>
    <property type="molecule type" value="Genomic_DNA"/>
</dbReference>
<evidence type="ECO:0000256" key="1">
    <source>
        <dbReference type="ARBA" id="ARBA00009558"/>
    </source>
</evidence>
<evidence type="ECO:0000256" key="2">
    <source>
        <dbReference type="ARBA" id="ARBA00022676"/>
    </source>
</evidence>
<sequence length="651" mass="75628">MTARRSVVSEKAASLGDDIQSYHHHLVWLDQNIENYGIKQNRLPWFELDDKLKLFTDTEECVDYILRQDDRNEKSYIIFIVSKSLSEEILPVIHDCIGIFTIFIFSPNVKYCQHLKYTKVRAVCTETTELFDRIRHCMERDNVTIGFSLFNDRDNANTDTSSLKSSLKDTPNEQYPIHCLKEDQARFLWFYKCSSFMIDLKDDDINAKEEMIACCRNTCKDKRLLIPIDEFANESLEENAQRAVWWYTNNSIIYLSINEALVSGNISTIYSYRYMIKLLCRQLKDLHQEFKLSVSNRILHLYRGQRLKLSQILSISRCINGIISLNSFVSTTQDRDVANKFNFGRKEQNDEPVLFEIDVDMNNEYGIVFADIREFSRYKEEEEILISIGSVFRIESVEFIEKNKLYVIHLSLSRHDQLSVNNYIEQSYATEIDSNEHSVLFGKLLFDMGEYQFAIKYCENQIARISNSNNNCRPTFLNNLGVCYDEIGNRNKALIYYKAAREMYKAVGNQRGLGACYHNMASSYYNQQNYDAALLWALQALDVREKYQLEKASTLDLLGCIYLAQHDSSAAADKLKEALKIRLKCLGQTNSNHPDIGISYFNLGKLESKLLSSIEAHTNYSRAAEIFRVNYPSTHPLIKEVTQCLEESKRL</sequence>
<evidence type="ECO:0000256" key="3">
    <source>
        <dbReference type="ARBA" id="ARBA00022679"/>
    </source>
</evidence>
<dbReference type="InterPro" id="IPR019734">
    <property type="entry name" value="TPR_rpt"/>
</dbReference>
<dbReference type="InterPro" id="IPR011990">
    <property type="entry name" value="TPR-like_helical_dom_sf"/>
</dbReference>
<dbReference type="EMBL" id="CAJOBS010000058">
    <property type="protein sequence ID" value="CAF4482470.1"/>
    <property type="molecule type" value="Genomic_DNA"/>
</dbReference>
<gene>
    <name evidence="9" type="ORF">KIK155_LOCUS27887</name>
    <name evidence="10" type="ORF">TOA249_LOCUS1931</name>
</gene>
<dbReference type="Proteomes" id="UP000663838">
    <property type="component" value="Unassembled WGS sequence"/>
</dbReference>
<comment type="caution">
    <text evidence="9">The sequence shown here is derived from an EMBL/GenBank/DDBJ whole genome shotgun (WGS) entry which is preliminary data.</text>
</comment>
<evidence type="ECO:0000256" key="8">
    <source>
        <dbReference type="RuleBase" id="RU361228"/>
    </source>
</evidence>
<keyword evidence="6" id="KW-0802">TPR repeat</keyword>
<dbReference type="EC" id="2.4.2.31" evidence="8"/>
<dbReference type="Pfam" id="PF01129">
    <property type="entry name" value="ART"/>
    <property type="match status" value="1"/>
</dbReference>
<comment type="similarity">
    <text evidence="1 8">Belongs to the Arg-specific ADP-ribosyltransferase family.</text>
</comment>
<dbReference type="AlphaFoldDB" id="A0A818W2B3"/>
<keyword evidence="8" id="KW-0521">NADP</keyword>
<evidence type="ECO:0000256" key="7">
    <source>
        <dbReference type="ARBA" id="ARBA00047597"/>
    </source>
</evidence>
<evidence type="ECO:0000256" key="4">
    <source>
        <dbReference type="ARBA" id="ARBA00022695"/>
    </source>
</evidence>